<dbReference type="Pfam" id="PF02836">
    <property type="entry name" value="Glyco_hydro_2_C"/>
    <property type="match status" value="1"/>
</dbReference>
<sequence length="384" mass="41679">MKTTLEKTTSGWQLKREGKPYFIRGAAGAHLLEDLVAAGGNSIRTWGADEAGGMLDKCQRLGLSVTVGIWLGHKEHGFRYTDPKAVAGQLEAVYGHVARYKDHPALLCWALGNEMEVGLDDTESEAMWKHLEQAAQSVHKADPDHPVMTVVAEISDKKIAQLKQLAPSIDILGINSYGGAPSLPERLRKAGWTKPYVLTEFGPLGPWEVGKTEWGAPREESSTQKARRYAESYARAVAGQASCLGSYVFHWDDKVEGTVTWFGMFLPKTSEKLASVDVLTQAWTGKPVAKPCPELVSLTSTAEGKTVAPGATVSATVAVRASGPVRVRWELRRENNAWLTELPGEAGKPFTLAAPTEPGAYRLFVYVRDSHGGAATANVPFQVK</sequence>
<keyword evidence="3" id="KW-1185">Reference proteome</keyword>
<evidence type="ECO:0000259" key="1">
    <source>
        <dbReference type="Pfam" id="PF02836"/>
    </source>
</evidence>
<dbReference type="Gene3D" id="3.20.20.80">
    <property type="entry name" value="Glycosidases"/>
    <property type="match status" value="1"/>
</dbReference>
<dbReference type="InterPro" id="IPR006103">
    <property type="entry name" value="Glyco_hydro_2_cat"/>
</dbReference>
<protein>
    <recommendedName>
        <fullName evidence="1">Glycoside hydrolase family 2 catalytic domain-containing protein</fullName>
    </recommendedName>
</protein>
<proteinExistence type="predicted"/>
<gene>
    <name evidence="2" type="ORF">HNQ39_000904</name>
</gene>
<reference evidence="2 3" key="1">
    <citation type="submission" date="2020-08" db="EMBL/GenBank/DDBJ databases">
        <title>Genomic Encyclopedia of Type Strains, Phase IV (KMG-IV): sequencing the most valuable type-strain genomes for metagenomic binning, comparative biology and taxonomic classification.</title>
        <authorList>
            <person name="Goeker M."/>
        </authorList>
    </citation>
    <scope>NUCLEOTIDE SEQUENCE [LARGE SCALE GENOMIC DNA]</scope>
    <source>
        <strain evidence="2 3">DSM 23562</strain>
    </source>
</reference>
<dbReference type="SUPFAM" id="SSF51445">
    <property type="entry name" value="(Trans)glycosidases"/>
    <property type="match status" value="1"/>
</dbReference>
<dbReference type="RefSeq" id="WP_184192760.1">
    <property type="nucleotide sequence ID" value="NZ_JACHGW010000001.1"/>
</dbReference>
<dbReference type="EMBL" id="JACHGW010000001">
    <property type="protein sequence ID" value="MBB6049142.1"/>
    <property type="molecule type" value="Genomic_DNA"/>
</dbReference>
<dbReference type="Proteomes" id="UP000520814">
    <property type="component" value="Unassembled WGS sequence"/>
</dbReference>
<dbReference type="GO" id="GO:0004553">
    <property type="term" value="F:hydrolase activity, hydrolyzing O-glycosyl compounds"/>
    <property type="evidence" value="ECO:0007669"/>
    <property type="project" value="InterPro"/>
</dbReference>
<name>A0A7W9W625_ARMRO</name>
<accession>A0A7W9W625</accession>
<dbReference type="InterPro" id="IPR017853">
    <property type="entry name" value="GH"/>
</dbReference>
<evidence type="ECO:0000313" key="2">
    <source>
        <dbReference type="EMBL" id="MBB6049142.1"/>
    </source>
</evidence>
<evidence type="ECO:0000313" key="3">
    <source>
        <dbReference type="Proteomes" id="UP000520814"/>
    </source>
</evidence>
<dbReference type="AlphaFoldDB" id="A0A7W9W625"/>
<dbReference type="GO" id="GO:0005975">
    <property type="term" value="P:carbohydrate metabolic process"/>
    <property type="evidence" value="ECO:0007669"/>
    <property type="project" value="InterPro"/>
</dbReference>
<organism evidence="2 3">
    <name type="scientific">Armatimonas rosea</name>
    <dbReference type="NCBI Taxonomy" id="685828"/>
    <lineage>
        <taxon>Bacteria</taxon>
        <taxon>Bacillati</taxon>
        <taxon>Armatimonadota</taxon>
        <taxon>Armatimonadia</taxon>
        <taxon>Armatimonadales</taxon>
        <taxon>Armatimonadaceae</taxon>
        <taxon>Armatimonas</taxon>
    </lineage>
</organism>
<feature type="domain" description="Glycoside hydrolase family 2 catalytic" evidence="1">
    <location>
        <begin position="66"/>
        <end position="201"/>
    </location>
</feature>
<comment type="caution">
    <text evidence="2">The sequence shown here is derived from an EMBL/GenBank/DDBJ whole genome shotgun (WGS) entry which is preliminary data.</text>
</comment>